<feature type="transmembrane region" description="Helical" evidence="7">
    <location>
        <begin position="168"/>
        <end position="190"/>
    </location>
</feature>
<evidence type="ECO:0000256" key="3">
    <source>
        <dbReference type="ARBA" id="ARBA00022475"/>
    </source>
</evidence>
<keyword evidence="10" id="KW-1185">Reference proteome</keyword>
<comment type="subcellular location">
    <subcellularLocation>
        <location evidence="1 7">Cell membrane</location>
        <topology evidence="1 7">Multi-pass membrane protein</topology>
    </subcellularLocation>
</comment>
<keyword evidence="5 7" id="KW-1133">Transmembrane helix</keyword>
<dbReference type="PROSITE" id="PS50928">
    <property type="entry name" value="ABC_TM1"/>
    <property type="match status" value="1"/>
</dbReference>
<feature type="transmembrane region" description="Helical" evidence="7">
    <location>
        <begin position="275"/>
        <end position="298"/>
    </location>
</feature>
<feature type="domain" description="ABC transmembrane type-1" evidence="8">
    <location>
        <begin position="93"/>
        <end position="294"/>
    </location>
</feature>
<dbReference type="PANTHER" id="PTHR43163">
    <property type="entry name" value="DIPEPTIDE TRANSPORT SYSTEM PERMEASE PROTEIN DPPB-RELATED"/>
    <property type="match status" value="1"/>
</dbReference>
<evidence type="ECO:0000259" key="8">
    <source>
        <dbReference type="PROSITE" id="PS50928"/>
    </source>
</evidence>
<dbReference type="GO" id="GO:0055085">
    <property type="term" value="P:transmembrane transport"/>
    <property type="evidence" value="ECO:0007669"/>
    <property type="project" value="InterPro"/>
</dbReference>
<feature type="transmembrane region" description="Helical" evidence="7">
    <location>
        <begin position="7"/>
        <end position="28"/>
    </location>
</feature>
<dbReference type="Pfam" id="PF19300">
    <property type="entry name" value="BPD_transp_1_N"/>
    <property type="match status" value="1"/>
</dbReference>
<feature type="transmembrane region" description="Helical" evidence="7">
    <location>
        <begin position="95"/>
        <end position="117"/>
    </location>
</feature>
<gene>
    <name evidence="9" type="ORF">CDES_10525</name>
</gene>
<feature type="transmembrane region" description="Helical" evidence="7">
    <location>
        <begin position="129"/>
        <end position="156"/>
    </location>
</feature>
<evidence type="ECO:0000256" key="1">
    <source>
        <dbReference type="ARBA" id="ARBA00004651"/>
    </source>
</evidence>
<dbReference type="EMBL" id="CP009220">
    <property type="protein sequence ID" value="ALC06480.1"/>
    <property type="molecule type" value="Genomic_DNA"/>
</dbReference>
<dbReference type="GO" id="GO:0005886">
    <property type="term" value="C:plasma membrane"/>
    <property type="evidence" value="ECO:0007669"/>
    <property type="project" value="UniProtKB-SubCell"/>
</dbReference>
<dbReference type="InterPro" id="IPR000515">
    <property type="entry name" value="MetI-like"/>
</dbReference>
<dbReference type="PANTHER" id="PTHR43163:SF6">
    <property type="entry name" value="DIPEPTIDE TRANSPORT SYSTEM PERMEASE PROTEIN DPPB-RELATED"/>
    <property type="match status" value="1"/>
</dbReference>
<comment type="similarity">
    <text evidence="7">Belongs to the binding-protein-dependent transport system permease family.</text>
</comment>
<dbReference type="STRING" id="931089.CDES_10525"/>
<evidence type="ECO:0000313" key="10">
    <source>
        <dbReference type="Proteomes" id="UP000068067"/>
    </source>
</evidence>
<dbReference type="Pfam" id="PF00528">
    <property type="entry name" value="BPD_transp_1"/>
    <property type="match status" value="1"/>
</dbReference>
<keyword evidence="4 7" id="KW-0812">Transmembrane</keyword>
<dbReference type="SUPFAM" id="SSF161098">
    <property type="entry name" value="MetI-like"/>
    <property type="match status" value="1"/>
</dbReference>
<dbReference type="CDD" id="cd06261">
    <property type="entry name" value="TM_PBP2"/>
    <property type="match status" value="1"/>
</dbReference>
<dbReference type="AlphaFoldDB" id="A0A0M4CR09"/>
<organism evidence="9 10">
    <name type="scientific">Corynebacterium deserti GIMN1.010</name>
    <dbReference type="NCBI Taxonomy" id="931089"/>
    <lineage>
        <taxon>Bacteria</taxon>
        <taxon>Bacillati</taxon>
        <taxon>Actinomycetota</taxon>
        <taxon>Actinomycetes</taxon>
        <taxon>Mycobacteriales</taxon>
        <taxon>Corynebacteriaceae</taxon>
        <taxon>Corynebacterium</taxon>
    </lineage>
</organism>
<keyword evidence="6 7" id="KW-0472">Membrane</keyword>
<sequence>MTILKTVLRYAVTLLIASIIIFVLIRVIPGDPAAIALGVTATPEAIAELQAQLGTDQSLISQYFTWISGMLTGSFGTSLSSGQDISPLIIDRMQVSLILVGCSIVLSLLIAVPFGVISARRGGTIISGVSQVGIAIPSFLAGILLVSVFAVGLGWLPANGWIPPNADFWGFLTRLILPVLALSAVQAAILTRYVRSAVMDVLSADFMRTARSKGMPINHALVVHGLRNAALPVLTVTGLQLTTLIIGAVVIEQVFVIPGIGSMLLESVSNRDLPAIQSIVMVLVAFTLVVNFIVDILYQVIDPRIGLRTQGSQSPAATAASLTSQGGL</sequence>
<evidence type="ECO:0000256" key="2">
    <source>
        <dbReference type="ARBA" id="ARBA00022448"/>
    </source>
</evidence>
<dbReference type="RefSeq" id="WP_053545413.1">
    <property type="nucleotide sequence ID" value="NZ_CP009220.1"/>
</dbReference>
<dbReference type="KEGG" id="cdx:CDES_10525"/>
<evidence type="ECO:0000256" key="4">
    <source>
        <dbReference type="ARBA" id="ARBA00022692"/>
    </source>
</evidence>
<proteinExistence type="inferred from homology"/>
<dbReference type="Gene3D" id="1.10.3720.10">
    <property type="entry name" value="MetI-like"/>
    <property type="match status" value="1"/>
</dbReference>
<feature type="transmembrane region" description="Helical" evidence="7">
    <location>
        <begin position="229"/>
        <end position="255"/>
    </location>
</feature>
<dbReference type="InterPro" id="IPR035906">
    <property type="entry name" value="MetI-like_sf"/>
</dbReference>
<evidence type="ECO:0000256" key="6">
    <source>
        <dbReference type="ARBA" id="ARBA00023136"/>
    </source>
</evidence>
<dbReference type="OrthoDB" id="147639at2"/>
<dbReference type="PATRIC" id="fig|931089.4.peg.2128"/>
<dbReference type="InterPro" id="IPR045621">
    <property type="entry name" value="BPD_transp_1_N"/>
</dbReference>
<evidence type="ECO:0000313" key="9">
    <source>
        <dbReference type="EMBL" id="ALC06480.1"/>
    </source>
</evidence>
<reference evidence="9 10" key="1">
    <citation type="submission" date="2014-08" db="EMBL/GenBank/DDBJ databases">
        <title>Complete genome sequence of Corynebacterium deserti GIMN1.010 (=DSM 45689), isolated from desert sand in western China.</title>
        <authorList>
            <person name="Ruckert C."/>
            <person name="Albersmeier A."/>
            <person name="Kalinowski J."/>
        </authorList>
    </citation>
    <scope>NUCLEOTIDE SEQUENCE [LARGE SCALE GENOMIC DNA]</scope>
    <source>
        <strain evidence="9 10">GIMN1.010</strain>
    </source>
</reference>
<keyword evidence="3" id="KW-1003">Cell membrane</keyword>
<keyword evidence="2 7" id="KW-0813">Transport</keyword>
<accession>A0A0M4CR09</accession>
<dbReference type="Proteomes" id="UP000068067">
    <property type="component" value="Chromosome"/>
</dbReference>
<protein>
    <recommendedName>
        <fullName evidence="8">ABC transmembrane type-1 domain-containing protein</fullName>
    </recommendedName>
</protein>
<evidence type="ECO:0000256" key="5">
    <source>
        <dbReference type="ARBA" id="ARBA00022989"/>
    </source>
</evidence>
<evidence type="ECO:0000256" key="7">
    <source>
        <dbReference type="RuleBase" id="RU363032"/>
    </source>
</evidence>
<name>A0A0M4CR09_9CORY</name>